<dbReference type="SUPFAM" id="SSF52058">
    <property type="entry name" value="L domain-like"/>
    <property type="match status" value="1"/>
</dbReference>
<keyword evidence="3" id="KW-0677">Repeat</keyword>
<dbReference type="InterPro" id="IPR001611">
    <property type="entry name" value="Leu-rich_rpt"/>
</dbReference>
<protein>
    <recommendedName>
        <fullName evidence="4">Leucine-rich repeat-containing N-terminal plant-type domain-containing protein</fullName>
    </recommendedName>
</protein>
<proteinExistence type="predicted"/>
<dbReference type="PANTHER" id="PTHR47988">
    <property type="entry name" value="SOMATIC EMBRYOGENESIS RECEPTOR KINASE 1"/>
    <property type="match status" value="1"/>
</dbReference>
<evidence type="ECO:0000313" key="6">
    <source>
        <dbReference type="Proteomes" id="UP001341840"/>
    </source>
</evidence>
<name>A0ABU6RLM4_9FABA</name>
<dbReference type="InterPro" id="IPR013210">
    <property type="entry name" value="LRR_N_plant-typ"/>
</dbReference>
<evidence type="ECO:0000256" key="2">
    <source>
        <dbReference type="ARBA" id="ARBA00022729"/>
    </source>
</evidence>
<comment type="caution">
    <text evidence="5">The sequence shown here is derived from an EMBL/GenBank/DDBJ whole genome shotgun (WGS) entry which is preliminary data.</text>
</comment>
<evidence type="ECO:0000256" key="3">
    <source>
        <dbReference type="ARBA" id="ARBA00022737"/>
    </source>
</evidence>
<keyword evidence="6" id="KW-1185">Reference proteome</keyword>
<gene>
    <name evidence="5" type="ORF">PIB30_063941</name>
</gene>
<keyword evidence="1" id="KW-0433">Leucine-rich repeat</keyword>
<dbReference type="Pfam" id="PF00560">
    <property type="entry name" value="LRR_1"/>
    <property type="match status" value="3"/>
</dbReference>
<dbReference type="Gene3D" id="3.80.10.10">
    <property type="entry name" value="Ribonuclease Inhibitor"/>
    <property type="match status" value="1"/>
</dbReference>
<dbReference type="EMBL" id="JASCZI010030824">
    <property type="protein sequence ID" value="MED6124961.1"/>
    <property type="molecule type" value="Genomic_DNA"/>
</dbReference>
<dbReference type="InterPro" id="IPR032675">
    <property type="entry name" value="LRR_dom_sf"/>
</dbReference>
<evidence type="ECO:0000313" key="5">
    <source>
        <dbReference type="EMBL" id="MED6124961.1"/>
    </source>
</evidence>
<feature type="domain" description="Leucine-rich repeat-containing N-terminal plant-type" evidence="4">
    <location>
        <begin position="2"/>
        <end position="34"/>
    </location>
</feature>
<reference evidence="5 6" key="1">
    <citation type="journal article" date="2023" name="Plants (Basel)">
        <title>Bridging the Gap: Combining Genomics and Transcriptomics Approaches to Understand Stylosanthes scabra, an Orphan Legume from the Brazilian Caatinga.</title>
        <authorList>
            <person name="Ferreira-Neto J.R.C."/>
            <person name="da Silva M.D."/>
            <person name="Binneck E."/>
            <person name="de Melo N.F."/>
            <person name="da Silva R.H."/>
            <person name="de Melo A.L.T.M."/>
            <person name="Pandolfi V."/>
            <person name="Bustamante F.O."/>
            <person name="Brasileiro-Vidal A.C."/>
            <person name="Benko-Iseppon A.M."/>
        </authorList>
    </citation>
    <scope>NUCLEOTIDE SEQUENCE [LARGE SCALE GENOMIC DNA]</scope>
    <source>
        <tissue evidence="5">Leaves</tissue>
    </source>
</reference>
<evidence type="ECO:0000259" key="4">
    <source>
        <dbReference type="Pfam" id="PF08263"/>
    </source>
</evidence>
<evidence type="ECO:0000256" key="1">
    <source>
        <dbReference type="ARBA" id="ARBA00022614"/>
    </source>
</evidence>
<organism evidence="5 6">
    <name type="scientific">Stylosanthes scabra</name>
    <dbReference type="NCBI Taxonomy" id="79078"/>
    <lineage>
        <taxon>Eukaryota</taxon>
        <taxon>Viridiplantae</taxon>
        <taxon>Streptophyta</taxon>
        <taxon>Embryophyta</taxon>
        <taxon>Tracheophyta</taxon>
        <taxon>Spermatophyta</taxon>
        <taxon>Magnoliopsida</taxon>
        <taxon>eudicotyledons</taxon>
        <taxon>Gunneridae</taxon>
        <taxon>Pentapetalae</taxon>
        <taxon>rosids</taxon>
        <taxon>fabids</taxon>
        <taxon>Fabales</taxon>
        <taxon>Fabaceae</taxon>
        <taxon>Papilionoideae</taxon>
        <taxon>50 kb inversion clade</taxon>
        <taxon>dalbergioids sensu lato</taxon>
        <taxon>Dalbergieae</taxon>
        <taxon>Pterocarpus clade</taxon>
        <taxon>Stylosanthes</taxon>
    </lineage>
</organism>
<dbReference type="Pfam" id="PF08263">
    <property type="entry name" value="LRRNT_2"/>
    <property type="match status" value="1"/>
</dbReference>
<accession>A0ABU6RLM4</accession>
<sequence>MAIEASLVDPHSILDNWDEDAVDDPCSWNMATCSPQNFVISLVLQNNNITGPIPSELGRLSMLQTLDLSNDFFDGEIPQSLGHLRTLHYLRLNNNSFSAECPVSVANTWLSFLFLNCPTII</sequence>
<keyword evidence="2" id="KW-0732">Signal</keyword>
<dbReference type="Proteomes" id="UP001341840">
    <property type="component" value="Unassembled WGS sequence"/>
</dbReference>